<keyword evidence="2" id="KW-0812">Transmembrane</keyword>
<proteinExistence type="predicted"/>
<protein>
    <submittedName>
        <fullName evidence="3">Uncharacterized protein</fullName>
    </submittedName>
</protein>
<reference evidence="3" key="1">
    <citation type="submission" date="2021-01" db="EMBL/GenBank/DDBJ databases">
        <authorList>
            <person name="Corre E."/>
            <person name="Pelletier E."/>
            <person name="Niang G."/>
            <person name="Scheremetjew M."/>
            <person name="Finn R."/>
            <person name="Kale V."/>
            <person name="Holt S."/>
            <person name="Cochrane G."/>
            <person name="Meng A."/>
            <person name="Brown T."/>
            <person name="Cohen L."/>
        </authorList>
    </citation>
    <scope>NUCLEOTIDE SEQUENCE</scope>
    <source>
        <strain evidence="3">CCMP1243</strain>
    </source>
</reference>
<feature type="transmembrane region" description="Helical" evidence="2">
    <location>
        <begin position="43"/>
        <end position="62"/>
    </location>
</feature>
<sequence>MPGAGPWVGPAAEEEGDHEDKELLGTPRVVAVVDDDAVTARQLFLGGFLGLPLLWLLSYLHLRPKLLAQSASREAAAWAHRSLAAVWISGAIVVFWVVYFQLRWRSWGGWVVDYMAYITSKDMTYW</sequence>
<dbReference type="Pfam" id="PF10251">
    <property type="entry name" value="PEN-2"/>
    <property type="match status" value="1"/>
</dbReference>
<evidence type="ECO:0000313" key="3">
    <source>
        <dbReference type="EMBL" id="CAD9707596.1"/>
    </source>
</evidence>
<name>A0A7S2SRD7_9STRA</name>
<keyword evidence="2" id="KW-1133">Transmembrane helix</keyword>
<organism evidence="3">
    <name type="scientific">Rhizochromulina marina</name>
    <dbReference type="NCBI Taxonomy" id="1034831"/>
    <lineage>
        <taxon>Eukaryota</taxon>
        <taxon>Sar</taxon>
        <taxon>Stramenopiles</taxon>
        <taxon>Ochrophyta</taxon>
        <taxon>Dictyochophyceae</taxon>
        <taxon>Rhizochromulinales</taxon>
        <taxon>Rhizochromulina</taxon>
    </lineage>
</organism>
<keyword evidence="2" id="KW-0472">Membrane</keyword>
<evidence type="ECO:0000256" key="1">
    <source>
        <dbReference type="SAM" id="MobiDB-lite"/>
    </source>
</evidence>
<accession>A0A7S2SRD7</accession>
<evidence type="ECO:0000256" key="2">
    <source>
        <dbReference type="SAM" id="Phobius"/>
    </source>
</evidence>
<feature type="transmembrane region" description="Helical" evidence="2">
    <location>
        <begin position="83"/>
        <end position="102"/>
    </location>
</feature>
<feature type="region of interest" description="Disordered" evidence="1">
    <location>
        <begin position="1"/>
        <end position="21"/>
    </location>
</feature>
<dbReference type="EMBL" id="HBHJ01028091">
    <property type="protein sequence ID" value="CAD9707596.1"/>
    <property type="molecule type" value="Transcribed_RNA"/>
</dbReference>
<dbReference type="AlphaFoldDB" id="A0A7S2SRD7"/>
<gene>
    <name evidence="3" type="ORF">RMAR1173_LOCUS18587</name>
</gene>
<dbReference type="InterPro" id="IPR019379">
    <property type="entry name" value="Gamma_Secretase_Asp_P_PEN2"/>
</dbReference>